<geneLocation type="plasmid" evidence="1 2">
    <name>pPLA2_10</name>
</geneLocation>
<name>V9WDM2_9BACL</name>
<dbReference type="HOGENOM" id="CLU_2059051_0_0_9"/>
<accession>V9WDM2</accession>
<keyword evidence="2" id="KW-1185">Reference proteome</keyword>
<evidence type="ECO:0000313" key="2">
    <source>
        <dbReference type="Proteomes" id="UP000029431"/>
    </source>
</evidence>
<dbReference type="Proteomes" id="UP000029431">
    <property type="component" value="Plasmid pPLA2_10"/>
</dbReference>
<dbReference type="EMBL" id="CP003356">
    <property type="protein sequence ID" value="AHD07800.1"/>
    <property type="molecule type" value="Genomic_DNA"/>
</dbReference>
<proteinExistence type="predicted"/>
<keyword evidence="1" id="KW-0614">Plasmid</keyword>
<reference evidence="1 2" key="1">
    <citation type="journal article" date="2014" name="PLoS ONE">
        <title>How to Kill the Honey Bee Larva: Genomic Potential and Virulence Mechanisms of Paenibacillus larvae.</title>
        <authorList>
            <person name="Djukic M."/>
            <person name="Brzuszkiewicz E."/>
            <person name="Funfhaus A."/>
            <person name="Voss J."/>
            <person name="Gollnow K."/>
            <person name="Poppinga L."/>
            <person name="Liesegang H."/>
            <person name="Garcia-Gonzalez E."/>
            <person name="Genersch E."/>
            <person name="Daniel R."/>
        </authorList>
    </citation>
    <scope>NUCLEOTIDE SEQUENCE [LARGE SCALE GENOMIC DNA]</scope>
    <source>
        <strain evidence="1 2">DSM 25430</strain>
        <plasmid evidence="2">Plasmid pPLA2_10</plasmid>
    </source>
</reference>
<dbReference type="RefSeq" id="WP_024095552.1">
    <property type="nucleotide sequence ID" value="NC_023147.1"/>
</dbReference>
<organism evidence="1 2">
    <name type="scientific">Paenibacillus larvae subsp. larvae DSM 25430</name>
    <dbReference type="NCBI Taxonomy" id="697284"/>
    <lineage>
        <taxon>Bacteria</taxon>
        <taxon>Bacillati</taxon>
        <taxon>Bacillota</taxon>
        <taxon>Bacilli</taxon>
        <taxon>Bacillales</taxon>
        <taxon>Paenibacillaceae</taxon>
        <taxon>Paenibacillus</taxon>
    </lineage>
</organism>
<dbReference type="PATRIC" id="fig|697284.3.peg.3878"/>
<evidence type="ECO:0000313" key="1">
    <source>
        <dbReference type="EMBL" id="AHD07800.1"/>
    </source>
</evidence>
<sequence length="119" mass="13231">MDMTVQELLQSELMEESSDDNEMLEVLEFVKQNGVPLTKEQAQAIFMLNSYGMSDVANYIINVRPQMTAVKKYYDMTNKLTLADRIKGNAKLGNLLKANANPANSLNVDKALSKDGGKL</sequence>
<dbReference type="AlphaFoldDB" id="V9WDM2"/>
<gene>
    <name evidence="1" type="ORF">ERIC2_10p00160</name>
</gene>
<dbReference type="KEGG" id="plv:ERIC2_10p00160"/>
<protein>
    <submittedName>
        <fullName evidence="1">Uncharacterized protein</fullName>
    </submittedName>
</protein>